<proteinExistence type="inferred from homology"/>
<evidence type="ECO:0000313" key="5">
    <source>
        <dbReference type="Proteomes" id="UP000198393"/>
    </source>
</evidence>
<dbReference type="OrthoDB" id="1493480at2"/>
<feature type="coiled-coil region" evidence="3">
    <location>
        <begin position="54"/>
        <end position="110"/>
    </location>
</feature>
<dbReference type="EMBL" id="FZPD01000001">
    <property type="protein sequence ID" value="SNS50505.1"/>
    <property type="molecule type" value="Genomic_DNA"/>
</dbReference>
<dbReference type="InterPro" id="IPR024930">
    <property type="entry name" value="Skp_dom_sf"/>
</dbReference>
<gene>
    <name evidence="4" type="ORF">SAMN05421640_0430</name>
</gene>
<dbReference type="PANTHER" id="PTHR35089:SF1">
    <property type="entry name" value="CHAPERONE PROTEIN SKP"/>
    <property type="match status" value="1"/>
</dbReference>
<evidence type="ECO:0000256" key="3">
    <source>
        <dbReference type="SAM" id="Coils"/>
    </source>
</evidence>
<dbReference type="Proteomes" id="UP000198393">
    <property type="component" value="Unassembled WGS sequence"/>
</dbReference>
<dbReference type="GO" id="GO:0005829">
    <property type="term" value="C:cytosol"/>
    <property type="evidence" value="ECO:0007669"/>
    <property type="project" value="TreeGrafter"/>
</dbReference>
<sequence>MKARILLSTALAVIGFGVMAQLKIGYTNVEYVLSLMPEAKQIESELSAYDKQLSAQLEAKYADYQAKVADYQQNAQGYTDVVRADKESEIVNLQTSIQEFEQNAQNSMLNKRNQLLQPAFEKIGTAIEQVSKENGYSHVFNMTANGQSILLYAREEDNVTNLVLKKLGIDPPAGGNK</sequence>
<protein>
    <submittedName>
        <fullName evidence="4">Periplasmic chaperone for outer membrane proteins Skp</fullName>
    </submittedName>
</protein>
<keyword evidence="3" id="KW-0175">Coiled coil</keyword>
<dbReference type="Gene3D" id="3.30.910.20">
    <property type="entry name" value="Skp domain"/>
    <property type="match status" value="1"/>
</dbReference>
<dbReference type="AlphaFoldDB" id="A0A239F0Z4"/>
<organism evidence="4 5">
    <name type="scientific">Ekhidna lutea</name>
    <dbReference type="NCBI Taxonomy" id="447679"/>
    <lineage>
        <taxon>Bacteria</taxon>
        <taxon>Pseudomonadati</taxon>
        <taxon>Bacteroidota</taxon>
        <taxon>Cytophagia</taxon>
        <taxon>Cytophagales</taxon>
        <taxon>Reichenbachiellaceae</taxon>
        <taxon>Ekhidna</taxon>
    </lineage>
</organism>
<dbReference type="RefSeq" id="WP_089355198.1">
    <property type="nucleotide sequence ID" value="NZ_FZPD01000001.1"/>
</dbReference>
<accession>A0A239F0Z4</accession>
<comment type="similarity">
    <text evidence="1">Belongs to the Skp family.</text>
</comment>
<name>A0A239F0Z4_EKHLU</name>
<dbReference type="GO" id="GO:0050821">
    <property type="term" value="P:protein stabilization"/>
    <property type="evidence" value="ECO:0007669"/>
    <property type="project" value="TreeGrafter"/>
</dbReference>
<evidence type="ECO:0000256" key="1">
    <source>
        <dbReference type="ARBA" id="ARBA00009091"/>
    </source>
</evidence>
<evidence type="ECO:0000313" key="4">
    <source>
        <dbReference type="EMBL" id="SNS50505.1"/>
    </source>
</evidence>
<dbReference type="SMART" id="SM00935">
    <property type="entry name" value="OmpH"/>
    <property type="match status" value="1"/>
</dbReference>
<reference evidence="4 5" key="1">
    <citation type="submission" date="2017-06" db="EMBL/GenBank/DDBJ databases">
        <authorList>
            <person name="Kim H.J."/>
            <person name="Triplett B.A."/>
        </authorList>
    </citation>
    <scope>NUCLEOTIDE SEQUENCE [LARGE SCALE GENOMIC DNA]</scope>
    <source>
        <strain evidence="4 5">DSM 19307</strain>
    </source>
</reference>
<dbReference type="GO" id="GO:0051082">
    <property type="term" value="F:unfolded protein binding"/>
    <property type="evidence" value="ECO:0007669"/>
    <property type="project" value="InterPro"/>
</dbReference>
<evidence type="ECO:0000256" key="2">
    <source>
        <dbReference type="ARBA" id="ARBA00022729"/>
    </source>
</evidence>
<keyword evidence="2" id="KW-0732">Signal</keyword>
<dbReference type="Pfam" id="PF03938">
    <property type="entry name" value="OmpH"/>
    <property type="match status" value="1"/>
</dbReference>
<dbReference type="SUPFAM" id="SSF111384">
    <property type="entry name" value="OmpH-like"/>
    <property type="match status" value="1"/>
</dbReference>
<keyword evidence="5" id="KW-1185">Reference proteome</keyword>
<dbReference type="InterPro" id="IPR005632">
    <property type="entry name" value="Chaperone_Skp"/>
</dbReference>
<dbReference type="PANTHER" id="PTHR35089">
    <property type="entry name" value="CHAPERONE PROTEIN SKP"/>
    <property type="match status" value="1"/>
</dbReference>